<dbReference type="InterPro" id="IPR004518">
    <property type="entry name" value="MazG-like_dom"/>
</dbReference>
<organism evidence="2 3">
    <name type="scientific">Paenibacillus dendritiformis C454</name>
    <dbReference type="NCBI Taxonomy" id="1131935"/>
    <lineage>
        <taxon>Bacteria</taxon>
        <taxon>Bacillati</taxon>
        <taxon>Bacillota</taxon>
        <taxon>Bacilli</taxon>
        <taxon>Bacillales</taxon>
        <taxon>Paenibacillaceae</taxon>
        <taxon>Paenibacillus</taxon>
    </lineage>
</organism>
<dbReference type="RefSeq" id="WP_006674648.1">
    <property type="nucleotide sequence ID" value="NZ_AHKH01000001.1"/>
</dbReference>
<feature type="domain" description="NTP pyrophosphohydrolase MazG-like" evidence="1">
    <location>
        <begin position="24"/>
        <end position="87"/>
    </location>
</feature>
<keyword evidence="3" id="KW-1185">Reference proteome</keyword>
<dbReference type="AlphaFoldDB" id="H3S9D6"/>
<sequence length="105" mass="12692">MKEPLTIRDLQEYIKKTDYNPEKKEQYFYKLVEEIGELSEVIRKNKRQVNNENQTIKGSIEEELYDVLYYVAALANVYEIDLEKSFKLKEEINKTKWNKDCYQKA</sequence>
<dbReference type="PANTHER" id="PTHR42702:SF1">
    <property type="entry name" value="REGULATORY PROTEIN FOR BETA-LACTAMASE"/>
    <property type="match status" value="1"/>
</dbReference>
<dbReference type="STRING" id="1131935.PDENDC454_00680"/>
<evidence type="ECO:0000313" key="2">
    <source>
        <dbReference type="EMBL" id="EHQ64384.1"/>
    </source>
</evidence>
<dbReference type="EMBL" id="AHKH01000001">
    <property type="protein sequence ID" value="EHQ64384.1"/>
    <property type="molecule type" value="Genomic_DNA"/>
</dbReference>
<name>H3S9D6_9BACL</name>
<dbReference type="Proteomes" id="UP000003900">
    <property type="component" value="Unassembled WGS sequence"/>
</dbReference>
<proteinExistence type="predicted"/>
<dbReference type="PATRIC" id="fig|1131935.3.peg.131"/>
<dbReference type="SUPFAM" id="SSF101386">
    <property type="entry name" value="all-alpha NTP pyrophosphatases"/>
    <property type="match status" value="1"/>
</dbReference>
<reference evidence="2 3" key="1">
    <citation type="journal article" date="2012" name="J. Bacteriol.">
        <title>Genome Sequence of the Pattern-Forming Social Bacterium Paenibacillus dendritiformis C454 Chiral Morphotype.</title>
        <authorList>
            <person name="Sirota-Madi A."/>
            <person name="Olender T."/>
            <person name="Helman Y."/>
            <person name="Brainis I."/>
            <person name="Finkelshtein A."/>
            <person name="Roth D."/>
            <person name="Hagai E."/>
            <person name="Leshkowitz D."/>
            <person name="Brodsky L."/>
            <person name="Galatenko V."/>
            <person name="Nikolaev V."/>
            <person name="Gutnick D.L."/>
            <person name="Lancet D."/>
            <person name="Ben-Jacob E."/>
        </authorList>
    </citation>
    <scope>NUCLEOTIDE SEQUENCE [LARGE SCALE GENOMIC DNA]</scope>
    <source>
        <strain evidence="2 3">C454</strain>
    </source>
</reference>
<evidence type="ECO:0000313" key="3">
    <source>
        <dbReference type="Proteomes" id="UP000003900"/>
    </source>
</evidence>
<comment type="caution">
    <text evidence="2">The sequence shown here is derived from an EMBL/GenBank/DDBJ whole genome shotgun (WGS) entry which is preliminary data.</text>
</comment>
<gene>
    <name evidence="2" type="ORF">PDENDC454_00680</name>
</gene>
<evidence type="ECO:0000259" key="1">
    <source>
        <dbReference type="Pfam" id="PF03819"/>
    </source>
</evidence>
<dbReference type="PANTHER" id="PTHR42702">
    <property type="entry name" value="NUCLEOTIDE PYROPHOSPHOHYDROLASE"/>
    <property type="match status" value="1"/>
</dbReference>
<protein>
    <recommendedName>
        <fullName evidence="1">NTP pyrophosphohydrolase MazG-like domain-containing protein</fullName>
    </recommendedName>
</protein>
<dbReference type="Pfam" id="PF03819">
    <property type="entry name" value="MazG"/>
    <property type="match status" value="1"/>
</dbReference>
<dbReference type="Gene3D" id="1.10.287.1080">
    <property type="entry name" value="MazG-like"/>
    <property type="match status" value="1"/>
</dbReference>
<accession>H3S9D6</accession>